<keyword evidence="1" id="KW-0812">Transmembrane</keyword>
<keyword evidence="4" id="KW-1185">Reference proteome</keyword>
<feature type="transmembrane region" description="Helical" evidence="1">
    <location>
        <begin position="144"/>
        <end position="170"/>
    </location>
</feature>
<keyword evidence="1" id="KW-1133">Transmembrane helix</keyword>
<comment type="caution">
    <text evidence="3">The sequence shown here is derived from an EMBL/GenBank/DDBJ whole genome shotgun (WGS) entry which is preliminary data.</text>
</comment>
<evidence type="ECO:0000313" key="4">
    <source>
        <dbReference type="Proteomes" id="UP001433638"/>
    </source>
</evidence>
<feature type="domain" description="DUF2062" evidence="2">
    <location>
        <begin position="24"/>
        <end position="176"/>
    </location>
</feature>
<organism evidence="3 4">
    <name type="scientific">Vogesella oryzagri</name>
    <dbReference type="NCBI Taxonomy" id="3160864"/>
    <lineage>
        <taxon>Bacteria</taxon>
        <taxon>Pseudomonadati</taxon>
        <taxon>Pseudomonadota</taxon>
        <taxon>Betaproteobacteria</taxon>
        <taxon>Neisseriales</taxon>
        <taxon>Chromobacteriaceae</taxon>
        <taxon>Vogesella</taxon>
    </lineage>
</organism>
<keyword evidence="1" id="KW-0472">Membrane</keyword>
<dbReference type="RefSeq" id="WP_349585265.1">
    <property type="nucleotide sequence ID" value="NZ_JBEFLD010000003.1"/>
</dbReference>
<protein>
    <submittedName>
        <fullName evidence="3">DUF2062 domain-containing protein</fullName>
    </submittedName>
</protein>
<gene>
    <name evidence="3" type="ORF">ABNW52_05700</name>
</gene>
<name>A0ABV1M232_9NEIS</name>
<dbReference type="PANTHER" id="PTHR40547">
    <property type="entry name" value="SLL0298 PROTEIN"/>
    <property type="match status" value="1"/>
</dbReference>
<evidence type="ECO:0000256" key="1">
    <source>
        <dbReference type="SAM" id="Phobius"/>
    </source>
</evidence>
<feature type="transmembrane region" description="Helical" evidence="1">
    <location>
        <begin position="98"/>
        <end position="124"/>
    </location>
</feature>
<accession>A0ABV1M232</accession>
<reference evidence="3" key="1">
    <citation type="submission" date="2024-06" db="EMBL/GenBank/DDBJ databases">
        <title>Genome sequence of Vogesella sp. MAHUQ-64.</title>
        <authorList>
            <person name="Huq M.A."/>
        </authorList>
    </citation>
    <scope>NUCLEOTIDE SEQUENCE</scope>
    <source>
        <strain evidence="3">MAHUQ-64</strain>
    </source>
</reference>
<evidence type="ECO:0000313" key="3">
    <source>
        <dbReference type="EMBL" id="MEQ6290111.1"/>
    </source>
</evidence>
<proteinExistence type="predicted"/>
<sequence length="190" mass="21527">MARLKRWVRGKMEIAHGWLQAPALRFLRPYLDRPELWSVQRRNVARAVAVGMFAGLMPGPTQMLAAGALALLFRINLPVALICTLYTNPFTYLPLYFLAFRFGLLLLGQHTTATMPIMPAGAWYDIAFWGPQLAHWLTEYGKPLLLGVPALGLTLGVLGYCLVMLCWRLAVQHQWQHRKTQRGSDRKNSP</sequence>
<dbReference type="Pfam" id="PF09835">
    <property type="entry name" value="DUF2062"/>
    <property type="match status" value="1"/>
</dbReference>
<dbReference type="Proteomes" id="UP001433638">
    <property type="component" value="Unassembled WGS sequence"/>
</dbReference>
<dbReference type="InterPro" id="IPR018639">
    <property type="entry name" value="DUF2062"/>
</dbReference>
<evidence type="ECO:0000259" key="2">
    <source>
        <dbReference type="Pfam" id="PF09835"/>
    </source>
</evidence>
<dbReference type="EMBL" id="JBEFLD010000003">
    <property type="protein sequence ID" value="MEQ6290111.1"/>
    <property type="molecule type" value="Genomic_DNA"/>
</dbReference>
<dbReference type="PANTHER" id="PTHR40547:SF1">
    <property type="entry name" value="SLL0298 PROTEIN"/>
    <property type="match status" value="1"/>
</dbReference>